<dbReference type="Proteomes" id="UP001287282">
    <property type="component" value="Unassembled WGS sequence"/>
</dbReference>
<protein>
    <submittedName>
        <fullName evidence="1">GTP-binding protein</fullName>
    </submittedName>
</protein>
<gene>
    <name evidence="1" type="ORF">RYX56_21585</name>
</gene>
<comment type="caution">
    <text evidence="1">The sequence shown here is derived from an EMBL/GenBank/DDBJ whole genome shotgun (WGS) entry which is preliminary data.</text>
</comment>
<name>A0ABU3XGC7_9BACI</name>
<evidence type="ECO:0000313" key="2">
    <source>
        <dbReference type="Proteomes" id="UP001287282"/>
    </source>
</evidence>
<accession>A0ABU3XGC7</accession>
<dbReference type="EMBL" id="JAWJBA010000120">
    <property type="protein sequence ID" value="MDV2686946.1"/>
    <property type="molecule type" value="Genomic_DNA"/>
</dbReference>
<proteinExistence type="predicted"/>
<sequence length="108" mass="12800">MNPDYPNVTTIARRFFEEREDWENAVELAVNEAKRTESLVWFDILGGYVEQGVTKVFAPSYFAQALAILFYRDKKKFEQLVTAFWNSCRHEDAYFTWVNEINHLLLNL</sequence>
<organism evidence="1 2">
    <name type="scientific">Alkalihalophilus lindianensis</name>
    <dbReference type="NCBI Taxonomy" id="1630542"/>
    <lineage>
        <taxon>Bacteria</taxon>
        <taxon>Bacillati</taxon>
        <taxon>Bacillota</taxon>
        <taxon>Bacilli</taxon>
        <taxon>Bacillales</taxon>
        <taxon>Bacillaceae</taxon>
        <taxon>Alkalihalophilus</taxon>
    </lineage>
</organism>
<reference evidence="1 2" key="1">
    <citation type="submission" date="2023-10" db="EMBL/GenBank/DDBJ databases">
        <title>Screening of Alkalihalobacillus lindianensis BZ-TG-R113 and Its Alleviation of Salt Stress on Rapeseed Growth.</title>
        <authorList>
            <person name="Zhao B."/>
            <person name="Guo T."/>
        </authorList>
    </citation>
    <scope>NUCLEOTIDE SEQUENCE [LARGE SCALE GENOMIC DNA]</scope>
    <source>
        <strain evidence="1 2">BZ-TG-R113</strain>
    </source>
</reference>
<evidence type="ECO:0000313" key="1">
    <source>
        <dbReference type="EMBL" id="MDV2686946.1"/>
    </source>
</evidence>
<keyword evidence="2" id="KW-1185">Reference proteome</keyword>
<feature type="non-terminal residue" evidence="1">
    <location>
        <position position="108"/>
    </location>
</feature>